<sequence>MNKDKNYRLNVSFHGLVTDFGWISLNKKRESICGDFFDITENEEDHVLVLSDGLGSGVKANILSTLTARMLSHMIIKKLPIHDAVAAVADTLPVCSVRHLAYSTFTVLDIRGRQALLYQFDNPDAILIRDGKVTAYPYSTFTLKEKVIHESTFDLRENDMLILMSDGVTNAGMGKTTDGGWGRNEVLRFCQKKYRPGMSAQEMAVAIAYAGLALNLEETDDDLTVLALRFCKKQTVNLMIGPPTTSEQDSTYMENFWQKEGKHVICGGTTAKIAARYLRQPLTTIEGSAVDDVPSLMRLPGADLVTEGLLTLERLLEYCEDFREDRLCFHEMLQKKDGAARLGALLFTWATDINVFFGNAYNQAYEGSEITAQTKTRTVEALIGHLRKAGKTVNISFWAV</sequence>
<dbReference type="Pfam" id="PF07228">
    <property type="entry name" value="SpoIIE"/>
    <property type="match status" value="1"/>
</dbReference>
<dbReference type="Proteomes" id="UP001652461">
    <property type="component" value="Unassembled WGS sequence"/>
</dbReference>
<proteinExistence type="predicted"/>
<dbReference type="InterPro" id="IPR001932">
    <property type="entry name" value="PPM-type_phosphatase-like_dom"/>
</dbReference>
<evidence type="ECO:0000313" key="3">
    <source>
        <dbReference type="EMBL" id="MCU6696716.1"/>
    </source>
</evidence>
<evidence type="ECO:0000313" key="4">
    <source>
        <dbReference type="Proteomes" id="UP001652461"/>
    </source>
</evidence>
<organism evidence="3 4">
    <name type="scientific">Laedolimicola ammoniilytica</name>
    <dbReference type="NCBI Taxonomy" id="2981771"/>
    <lineage>
        <taxon>Bacteria</taxon>
        <taxon>Bacillati</taxon>
        <taxon>Bacillota</taxon>
        <taxon>Clostridia</taxon>
        <taxon>Lachnospirales</taxon>
        <taxon>Lachnospiraceae</taxon>
        <taxon>Laedolimicola</taxon>
    </lineage>
</organism>
<name>A0ABT2RWM9_9FIRM</name>
<dbReference type="InterPro" id="IPR036457">
    <property type="entry name" value="PPM-type-like_dom_sf"/>
</dbReference>
<dbReference type="PANTHER" id="PTHR43156">
    <property type="entry name" value="STAGE II SPORULATION PROTEIN E-RELATED"/>
    <property type="match status" value="1"/>
</dbReference>
<accession>A0ABT2RWM9</accession>
<comment type="caution">
    <text evidence="3">The sequence shown here is derived from an EMBL/GenBank/DDBJ whole genome shotgun (WGS) entry which is preliminary data.</text>
</comment>
<gene>
    <name evidence="3" type="ORF">OCV63_07370</name>
</gene>
<dbReference type="Gene3D" id="3.60.40.10">
    <property type="entry name" value="PPM-type phosphatase domain"/>
    <property type="match status" value="1"/>
</dbReference>
<dbReference type="PANTHER" id="PTHR43156:SF2">
    <property type="entry name" value="STAGE II SPORULATION PROTEIN E"/>
    <property type="match status" value="1"/>
</dbReference>
<dbReference type="InterPro" id="IPR052016">
    <property type="entry name" value="Bact_Sigma-Reg"/>
</dbReference>
<feature type="domain" description="PPM-type phosphatase" evidence="2">
    <location>
        <begin position="18"/>
        <end position="230"/>
    </location>
</feature>
<evidence type="ECO:0000256" key="1">
    <source>
        <dbReference type="ARBA" id="ARBA00022801"/>
    </source>
</evidence>
<dbReference type="SUPFAM" id="SSF81606">
    <property type="entry name" value="PP2C-like"/>
    <property type="match status" value="1"/>
</dbReference>
<dbReference type="SMART" id="SM00331">
    <property type="entry name" value="PP2C_SIG"/>
    <property type="match status" value="1"/>
</dbReference>
<dbReference type="EMBL" id="JAOQKC010000008">
    <property type="protein sequence ID" value="MCU6696716.1"/>
    <property type="molecule type" value="Genomic_DNA"/>
</dbReference>
<keyword evidence="4" id="KW-1185">Reference proteome</keyword>
<protein>
    <submittedName>
        <fullName evidence="3">Serine/threonine-protein phosphatase</fullName>
    </submittedName>
</protein>
<reference evidence="3 4" key="1">
    <citation type="journal article" date="2021" name="ISME Commun">
        <title>Automated analysis of genomic sequences facilitates high-throughput and comprehensive description of bacteria.</title>
        <authorList>
            <person name="Hitch T.C.A."/>
        </authorList>
    </citation>
    <scope>NUCLEOTIDE SEQUENCE [LARGE SCALE GENOMIC DNA]</scope>
    <source>
        <strain evidence="3 4">Sanger_04</strain>
    </source>
</reference>
<keyword evidence="1" id="KW-0378">Hydrolase</keyword>
<evidence type="ECO:0000259" key="2">
    <source>
        <dbReference type="SMART" id="SM00331"/>
    </source>
</evidence>
<dbReference type="RefSeq" id="WP_158363211.1">
    <property type="nucleotide sequence ID" value="NZ_JAOQKC010000008.1"/>
</dbReference>